<dbReference type="AlphaFoldDB" id="A0A1C0A7K4"/>
<feature type="signal peptide" evidence="1">
    <location>
        <begin position="1"/>
        <end position="21"/>
    </location>
</feature>
<dbReference type="OrthoDB" id="2112678at2"/>
<evidence type="ECO:0000313" key="3">
    <source>
        <dbReference type="Proteomes" id="UP000093514"/>
    </source>
</evidence>
<evidence type="ECO:0008006" key="4">
    <source>
        <dbReference type="Google" id="ProtNLM"/>
    </source>
</evidence>
<keyword evidence="3" id="KW-1185">Reference proteome</keyword>
<accession>A0A1C0A7K4</accession>
<reference evidence="2 3" key="2">
    <citation type="submission" date="2016-08" db="EMBL/GenBank/DDBJ databases">
        <title>Orenia metallireducens sp. nov. strain Z6, a Novel Metal-reducing Firmicute from the Deep Subsurface.</title>
        <authorList>
            <person name="Maxim B.I."/>
            <person name="Kenneth K."/>
            <person name="Flynn T.M."/>
            <person name="Oloughlin E.J."/>
            <person name="Locke R.A."/>
            <person name="Weber J.R."/>
            <person name="Egan S.M."/>
            <person name="Mackie R.I."/>
            <person name="Cann I.K."/>
        </authorList>
    </citation>
    <scope>NUCLEOTIDE SEQUENCE [LARGE SCALE GENOMIC DNA]</scope>
    <source>
        <strain evidence="2 3">Z6</strain>
    </source>
</reference>
<evidence type="ECO:0000313" key="2">
    <source>
        <dbReference type="EMBL" id="OCL26212.1"/>
    </source>
</evidence>
<gene>
    <name evidence="2" type="ORF">U472_09375</name>
</gene>
<evidence type="ECO:0000256" key="1">
    <source>
        <dbReference type="SAM" id="SignalP"/>
    </source>
</evidence>
<keyword evidence="1" id="KW-0732">Signal</keyword>
<protein>
    <recommendedName>
        <fullName evidence="4">Outer membrane protein beta-barrel domain-containing protein</fullName>
    </recommendedName>
</protein>
<dbReference type="RefSeq" id="WP_068717808.1">
    <property type="nucleotide sequence ID" value="NZ_LWDV01000009.1"/>
</dbReference>
<dbReference type="EMBL" id="LWDV01000009">
    <property type="protein sequence ID" value="OCL26212.1"/>
    <property type="molecule type" value="Genomic_DNA"/>
</dbReference>
<comment type="caution">
    <text evidence="2">The sequence shown here is derived from an EMBL/GenBank/DDBJ whole genome shotgun (WGS) entry which is preliminary data.</text>
</comment>
<reference evidence="3" key="1">
    <citation type="submission" date="2016-07" db="EMBL/GenBank/DDBJ databases">
        <authorList>
            <person name="Florea S."/>
            <person name="Webb J.S."/>
            <person name="Jaromczyk J."/>
            <person name="Schardl C.L."/>
        </authorList>
    </citation>
    <scope>NUCLEOTIDE SEQUENCE [LARGE SCALE GENOMIC DNA]</scope>
    <source>
        <strain evidence="3">Z6</strain>
    </source>
</reference>
<dbReference type="Proteomes" id="UP000093514">
    <property type="component" value="Unassembled WGS sequence"/>
</dbReference>
<sequence length="216" mass="24099">MKRIIILTLIITATFTLSAFAQDNNQFGISGGLLKTLNDHNLRAIIFTYKDDGANIFLPSELNLTTAKSTKTSSIKDYNLINFSFFKELTIGRGENYIGFGIKSLDKQEDSADTRGYGIPISFRTIQPLHDKINFNGDISIFPFGKYDVTTKDIEFGGNFSGYKLNLAIRGQLTDTFSIKGGYLREKYHFGDDQSQAIAGYNEGLQGLYFGAEITF</sequence>
<proteinExistence type="predicted"/>
<organism evidence="2 3">
    <name type="scientific">Orenia metallireducens</name>
    <dbReference type="NCBI Taxonomy" id="1413210"/>
    <lineage>
        <taxon>Bacteria</taxon>
        <taxon>Bacillati</taxon>
        <taxon>Bacillota</taxon>
        <taxon>Clostridia</taxon>
        <taxon>Halanaerobiales</taxon>
        <taxon>Halobacteroidaceae</taxon>
        <taxon>Orenia</taxon>
    </lineage>
</organism>
<name>A0A1C0A7K4_9FIRM</name>
<feature type="chain" id="PRO_5008642881" description="Outer membrane protein beta-barrel domain-containing protein" evidence="1">
    <location>
        <begin position="22"/>
        <end position="216"/>
    </location>
</feature>